<keyword evidence="5" id="KW-0460">Magnesium</keyword>
<evidence type="ECO:0000256" key="3">
    <source>
        <dbReference type="ARBA" id="ARBA00022840"/>
    </source>
</evidence>
<dbReference type="Gene3D" id="3.40.50.10420">
    <property type="entry name" value="NagB/RpiA/CoA transferase-like"/>
    <property type="match status" value="1"/>
</dbReference>
<dbReference type="InterPro" id="IPR037171">
    <property type="entry name" value="NagB/RpiA_transferase-like"/>
</dbReference>
<comment type="similarity">
    <text evidence="1 5">Belongs to the 5-formyltetrahydrofolate cyclo-ligase family.</text>
</comment>
<dbReference type="SUPFAM" id="SSF100950">
    <property type="entry name" value="NagB/RpiA/CoA transferase-like"/>
    <property type="match status" value="1"/>
</dbReference>
<gene>
    <name evidence="6" type="ORF">CCDG5_1642</name>
</gene>
<evidence type="ECO:0000256" key="2">
    <source>
        <dbReference type="ARBA" id="ARBA00022741"/>
    </source>
</evidence>
<dbReference type="HOGENOM" id="CLU_066245_2_2_9"/>
<dbReference type="InterPro" id="IPR024185">
    <property type="entry name" value="FTHF_cligase-like_sf"/>
</dbReference>
<feature type="binding site" evidence="4">
    <location>
        <begin position="7"/>
        <end position="11"/>
    </location>
    <ligand>
        <name>ATP</name>
        <dbReference type="ChEBI" id="CHEBI:30616"/>
    </ligand>
</feature>
<feature type="binding site" evidence="4">
    <location>
        <position position="58"/>
    </location>
    <ligand>
        <name>substrate</name>
    </ligand>
</feature>
<reference evidence="7" key="1">
    <citation type="submission" date="2014-07" db="EMBL/GenBank/DDBJ databases">
        <authorList>
            <person name="Wibberg D."/>
        </authorList>
    </citation>
    <scope>NUCLEOTIDE SEQUENCE [LARGE SCALE GENOMIC DNA]</scope>
    <source>
        <strain evidence="7">DG5</strain>
    </source>
</reference>
<accession>A0A078KUA6</accession>
<dbReference type="GO" id="GO:0009396">
    <property type="term" value="P:folic acid-containing compound biosynthetic process"/>
    <property type="evidence" value="ECO:0007669"/>
    <property type="project" value="TreeGrafter"/>
</dbReference>
<dbReference type="OrthoDB" id="9801938at2"/>
<dbReference type="EC" id="6.3.3.2" evidence="5"/>
<dbReference type="PIRSF" id="PIRSF006806">
    <property type="entry name" value="FTHF_cligase"/>
    <property type="match status" value="1"/>
</dbReference>
<dbReference type="GO" id="GO:0005524">
    <property type="term" value="F:ATP binding"/>
    <property type="evidence" value="ECO:0007669"/>
    <property type="project" value="UniProtKB-KW"/>
</dbReference>
<dbReference type="GO" id="GO:0035999">
    <property type="term" value="P:tetrahydrofolate interconversion"/>
    <property type="evidence" value="ECO:0007669"/>
    <property type="project" value="TreeGrafter"/>
</dbReference>
<dbReference type="AlphaFoldDB" id="A0A078KUA6"/>
<dbReference type="Pfam" id="PF01812">
    <property type="entry name" value="5-FTHF_cyc-lig"/>
    <property type="match status" value="1"/>
</dbReference>
<organism evidence="6 7">
    <name type="scientific">[Clostridium] cellulosi</name>
    <dbReference type="NCBI Taxonomy" id="29343"/>
    <lineage>
        <taxon>Bacteria</taxon>
        <taxon>Bacillati</taxon>
        <taxon>Bacillota</taxon>
        <taxon>Clostridia</taxon>
        <taxon>Eubacteriales</taxon>
        <taxon>Oscillospiraceae</taxon>
        <taxon>Oscillospiraceae incertae sedis</taxon>
    </lineage>
</organism>
<comment type="cofactor">
    <cofactor evidence="5">
        <name>Mg(2+)</name>
        <dbReference type="ChEBI" id="CHEBI:18420"/>
    </cofactor>
</comment>
<dbReference type="PANTHER" id="PTHR23407:SF1">
    <property type="entry name" value="5-FORMYLTETRAHYDROFOLATE CYCLO-LIGASE"/>
    <property type="match status" value="1"/>
</dbReference>
<protein>
    <recommendedName>
        <fullName evidence="5">5-formyltetrahydrofolate cyclo-ligase</fullName>
        <ecNumber evidence="5">6.3.3.2</ecNumber>
    </recommendedName>
</protein>
<evidence type="ECO:0000313" key="7">
    <source>
        <dbReference type="Proteomes" id="UP000032431"/>
    </source>
</evidence>
<dbReference type="NCBIfam" id="TIGR02727">
    <property type="entry name" value="MTHFS_bact"/>
    <property type="match status" value="1"/>
</dbReference>
<evidence type="ECO:0000256" key="5">
    <source>
        <dbReference type="RuleBase" id="RU361279"/>
    </source>
</evidence>
<dbReference type="KEGG" id="ccel:CCDG5_1642"/>
<keyword evidence="5" id="KW-0479">Metal-binding</keyword>
<sequence>MNTYYRKKALRERMKKIRAALSDEERAEKSAKILSNLTKLEEYKNAELVLTYVSLKFEVDTFAFIETAHNDGKRIAVPRCVEGKPNIDFYYINSIEELEKGSYGILEPRINPKKLCTSRKGFCVLPGLAFDRYGTRLGYGKGYYDRFLQTFKGTTVGVCFSDVLSRTPLPRGRFDVPAKIIVTEKEIIRIRK</sequence>
<keyword evidence="7" id="KW-1185">Reference proteome</keyword>
<dbReference type="Proteomes" id="UP000032431">
    <property type="component" value="Chromosome I"/>
</dbReference>
<dbReference type="GO" id="GO:0046872">
    <property type="term" value="F:metal ion binding"/>
    <property type="evidence" value="ECO:0007669"/>
    <property type="project" value="UniProtKB-KW"/>
</dbReference>
<dbReference type="GO" id="GO:0030272">
    <property type="term" value="F:5-formyltetrahydrofolate cyclo-ligase activity"/>
    <property type="evidence" value="ECO:0007669"/>
    <property type="project" value="UniProtKB-EC"/>
</dbReference>
<evidence type="ECO:0000313" key="6">
    <source>
        <dbReference type="EMBL" id="CDZ24750.1"/>
    </source>
</evidence>
<comment type="catalytic activity">
    <reaction evidence="5">
        <text>(6S)-5-formyl-5,6,7,8-tetrahydrofolate + ATP = (6R)-5,10-methenyltetrahydrofolate + ADP + phosphate</text>
        <dbReference type="Rhea" id="RHEA:10488"/>
        <dbReference type="ChEBI" id="CHEBI:30616"/>
        <dbReference type="ChEBI" id="CHEBI:43474"/>
        <dbReference type="ChEBI" id="CHEBI:57455"/>
        <dbReference type="ChEBI" id="CHEBI:57457"/>
        <dbReference type="ChEBI" id="CHEBI:456216"/>
        <dbReference type="EC" id="6.3.3.2"/>
    </reaction>
</comment>
<dbReference type="STRING" id="29343.CCDG5_1642"/>
<feature type="binding site" evidence="4">
    <location>
        <begin position="136"/>
        <end position="144"/>
    </location>
    <ligand>
        <name>ATP</name>
        <dbReference type="ChEBI" id="CHEBI:30616"/>
    </ligand>
</feature>
<evidence type="ECO:0000256" key="1">
    <source>
        <dbReference type="ARBA" id="ARBA00010638"/>
    </source>
</evidence>
<name>A0A078KUA6_9FIRM</name>
<dbReference type="InterPro" id="IPR002698">
    <property type="entry name" value="FTHF_cligase"/>
</dbReference>
<dbReference type="PANTHER" id="PTHR23407">
    <property type="entry name" value="ATPASE INHIBITOR/5-FORMYLTETRAHYDROFOLATE CYCLO-LIGASE"/>
    <property type="match status" value="1"/>
</dbReference>
<dbReference type="EMBL" id="LM995447">
    <property type="protein sequence ID" value="CDZ24750.1"/>
    <property type="molecule type" value="Genomic_DNA"/>
</dbReference>
<proteinExistence type="inferred from homology"/>
<feature type="binding site" evidence="4">
    <location>
        <position position="53"/>
    </location>
    <ligand>
        <name>substrate</name>
    </ligand>
</feature>
<keyword evidence="2 4" id="KW-0547">Nucleotide-binding</keyword>
<dbReference type="PATRIC" id="fig|29343.3.peg.1728"/>
<keyword evidence="3 4" id="KW-0067">ATP-binding</keyword>
<evidence type="ECO:0000256" key="4">
    <source>
        <dbReference type="PIRSR" id="PIRSR006806-1"/>
    </source>
</evidence>